<gene>
    <name evidence="1" type="ordered locus">PP7435_Chr4-0403</name>
</gene>
<reference evidence="1 2" key="3">
    <citation type="journal article" date="2016" name="FEMS Yeast Res.">
        <title>Curation of the genome annotation of Pichia pastoris (Komagataella phaffii) CBS7435 from gene level to protein function.</title>
        <authorList>
            <person name="Valli M."/>
            <person name="Tatto N.E."/>
            <person name="Peymann A."/>
            <person name="Gruber C."/>
            <person name="Landes N."/>
            <person name="Ekker H."/>
            <person name="Thallinger G.G."/>
            <person name="Mattanovich D."/>
            <person name="Gasser B."/>
            <person name="Graf A.B."/>
        </authorList>
    </citation>
    <scope>GENOME REANNOTATION</scope>
    <source>
        <strain evidence="1 2">ATCC 76273 / CBS 7435 / CECT 11047 / NRRL Y-11430 / Wegner 21-1</strain>
    </source>
</reference>
<keyword evidence="2" id="KW-1185">Reference proteome</keyword>
<dbReference type="EMBL" id="FR839631">
    <property type="protein sequence ID" value="CCA40570.1"/>
    <property type="molecule type" value="Genomic_DNA"/>
</dbReference>
<organism evidence="1 2">
    <name type="scientific">Komagataella phaffii (strain ATCC 76273 / CBS 7435 / CECT 11047 / NRRL Y-11430 / Wegner 21-1)</name>
    <name type="common">Yeast</name>
    <name type="synonym">Pichia pastoris</name>
    <dbReference type="NCBI Taxonomy" id="981350"/>
    <lineage>
        <taxon>Eukaryota</taxon>
        <taxon>Fungi</taxon>
        <taxon>Dikarya</taxon>
        <taxon>Ascomycota</taxon>
        <taxon>Saccharomycotina</taxon>
        <taxon>Pichiomycetes</taxon>
        <taxon>Pichiales</taxon>
        <taxon>Pichiaceae</taxon>
        <taxon>Komagataella</taxon>
    </lineage>
</organism>
<protein>
    <submittedName>
        <fullName evidence="1">Uncharacterized protein</fullName>
    </submittedName>
</protein>
<reference key="2">
    <citation type="submission" date="2011-04" db="EMBL/GenBank/DDBJ databases">
        <title>High-quality genome sequence of Pichia pastoris CBS 7435.</title>
        <authorList>
            <person name="Kueberl A."/>
            <person name="Schneider J."/>
            <person name="Thallinger G.G."/>
            <person name="Anderl I."/>
            <person name="Wibberg D."/>
            <person name="Hajek T."/>
            <person name="Jaenicke S."/>
            <person name="Brinkrolf K."/>
            <person name="Goesmann A."/>
            <person name="Szczepanowski R."/>
            <person name="Puehler A."/>
            <person name="Schwab H."/>
            <person name="Glieder A."/>
            <person name="Pichler H."/>
        </authorList>
    </citation>
    <scope>NUCLEOTIDE SEQUENCE</scope>
    <source>
        <strain>CBS 7435</strain>
    </source>
</reference>
<sequence>MKVVAGGGGEGGIAWFEGGRKCCGSLRDVHPQGVYGWDVCLTRDHYTRSGGEGFIGSENDAYRISERSQVVAEPS</sequence>
<reference evidence="1 2" key="1">
    <citation type="journal article" date="2011" name="J. Biotechnol.">
        <title>High-quality genome sequence of Pichia pastoris CBS7435.</title>
        <authorList>
            <person name="Kuberl A."/>
            <person name="Schneider J."/>
            <person name="Thallinger G.G."/>
            <person name="Anderl I."/>
            <person name="Wibberg D."/>
            <person name="Hajek T."/>
            <person name="Jaenicke S."/>
            <person name="Brinkrolf K."/>
            <person name="Goesmann A."/>
            <person name="Szczepanowski R."/>
            <person name="Puhler A."/>
            <person name="Schwab H."/>
            <person name="Glieder A."/>
            <person name="Pichler H."/>
        </authorList>
    </citation>
    <scope>NUCLEOTIDE SEQUENCE [LARGE SCALE GENOMIC DNA]</scope>
    <source>
        <strain evidence="2">ATCC 76273 / CBS 7435 / CECT 11047 / NRRL Y-11430 / Wegner 21-1</strain>
    </source>
</reference>
<evidence type="ECO:0000313" key="2">
    <source>
        <dbReference type="Proteomes" id="UP000006853"/>
    </source>
</evidence>
<name>F2QYU2_KOMPC</name>
<accession>F2QYU2</accession>
<evidence type="ECO:0000313" key="1">
    <source>
        <dbReference type="EMBL" id="CCA40570.1"/>
    </source>
</evidence>
<dbReference type="HOGENOM" id="CLU_2671901_0_0_1"/>
<dbReference type="Proteomes" id="UP000006853">
    <property type="component" value="Chromosome 4"/>
</dbReference>
<proteinExistence type="predicted"/>
<dbReference type="AlphaFoldDB" id="F2QYU2"/>